<evidence type="ECO:0000256" key="11">
    <source>
        <dbReference type="ARBA" id="ARBA00023180"/>
    </source>
</evidence>
<dbReference type="FunFam" id="3.80.10.10:FF:000095">
    <property type="entry name" value="LRR receptor-like serine/threonine-protein kinase GSO1"/>
    <property type="match status" value="1"/>
</dbReference>
<evidence type="ECO:0000256" key="12">
    <source>
        <dbReference type="SAM" id="Phobius"/>
    </source>
</evidence>
<comment type="similarity">
    <text evidence="2">Belongs to the RLP family.</text>
</comment>
<dbReference type="FunFam" id="3.80.10.10:FF:000111">
    <property type="entry name" value="LRR receptor-like serine/threonine-protein kinase ERECTA"/>
    <property type="match status" value="1"/>
</dbReference>
<keyword evidence="9 12" id="KW-0472">Membrane</keyword>
<keyword evidence="8 12" id="KW-1133">Transmembrane helix</keyword>
<dbReference type="SUPFAM" id="SSF52047">
    <property type="entry name" value="RNI-like"/>
    <property type="match status" value="1"/>
</dbReference>
<evidence type="ECO:0000256" key="13">
    <source>
        <dbReference type="SAM" id="SignalP"/>
    </source>
</evidence>
<sequence>MNALWVLQLFLLLTFLLIRCNSVLGEVQIKCIERERRVLLKIKDELTDDYGHLSSWGNEDDKRECCKWRGIRCAKQSGHVNLINLQVTNCSDINYAPLRGKINHSLIQLKHLKVLDLKCNDFSDQLDISEFIGFLTASLSYLDLSLSHFGGSFPSQIGNLSTLKYLDLSCNNFLNVGDIESFSRLSSLEHLDLSGNNLSAATDSLYVVNKLPSLKTLILSSCGLEDVHLLSSLSYFNSSSSSFSSSLENLNLHANHFSASVIYKWLFKIGKNLMHLNLSANPLQGSIPDEFGDVMFSLEHLDLDFSELRDGIPKSMGNLCELHTLRMDYNNLSGKFEDFIANMSGCTQTSLQVLSLVGNQLSGTFSDNINIFSSLKELYVAHNCLNGTLFKTSSAPISILNILDLSKNSLEGSLPNLSLSFPSLTKLYLVGNQFTGNPTNSFSHLFNLEALIIGNNSFKGTLTEACLSKLSRLKQLYLSSNSHQLYLRISSYWIPPFQLDWLHLESCNLGPKFPNWFKTQRNFSFFDISNNEISDTIPTWFWNLSPKVTFLDLSHNQFSGKLPDLSTLLAGCRKIDVGFNNLEGLLPLLPSNLTYLNLSKNRFSGSLQNICKIVALKFLDLSDNMLSGEIPNCQMKCQGLSILNLANNNLSGKIPSSIGTLSKLELLDLRDNSLSGELPSSLERCKLLELIDLGNNKFSGEIPYWIGESLSHLNFLILRSNEFYGEIPLQMCQLSKIKILDLSINNISGIIPECFINFSSMHQKGNLTTAHRISYFSFSHPSGSSFGNLYYDGQVLVLTEGRKYEYGRSRELLRIIDLSGNKLTGNIPSQLTNLSALVALNLSRNSLNGTIPPKIGMLKELLSLDLSRNHLSGNIPSSMADFTFLNRLDLSYNYFSGKIPSSTQLQSFNASQFIGNTLLCGLPLPQKCPGDKSLDQSQPTNNGGAGTVQEDEDEFEKWFYIGMGIGFAVGFWVICSALVLKRSWRHAYFLLMINIKDRVYVTIALQAERLRRRFQS</sequence>
<evidence type="ECO:0000256" key="5">
    <source>
        <dbReference type="ARBA" id="ARBA00022692"/>
    </source>
</evidence>
<keyword evidence="5 12" id="KW-0812">Transmembrane</keyword>
<feature type="signal peptide" evidence="13">
    <location>
        <begin position="1"/>
        <end position="25"/>
    </location>
</feature>
<dbReference type="FunFam" id="3.80.10.10:FF:001347">
    <property type="entry name" value="LRR receptor-like serine/threonine-protein kinase GSO2"/>
    <property type="match status" value="1"/>
</dbReference>
<feature type="domain" description="Leucine-rich repeat-containing N-terminal plant-type" evidence="14">
    <location>
        <begin position="34"/>
        <end position="73"/>
    </location>
</feature>
<dbReference type="InterPro" id="IPR001611">
    <property type="entry name" value="Leu-rich_rpt"/>
</dbReference>
<dbReference type="EMBL" id="JARAOO010000004">
    <property type="protein sequence ID" value="KAJ7970131.1"/>
    <property type="molecule type" value="Genomic_DNA"/>
</dbReference>
<evidence type="ECO:0000259" key="14">
    <source>
        <dbReference type="Pfam" id="PF08263"/>
    </source>
</evidence>
<dbReference type="GO" id="GO:0005886">
    <property type="term" value="C:plasma membrane"/>
    <property type="evidence" value="ECO:0007669"/>
    <property type="project" value="UniProtKB-SubCell"/>
</dbReference>
<dbReference type="InterPro" id="IPR003591">
    <property type="entry name" value="Leu-rich_rpt_typical-subtyp"/>
</dbReference>
<evidence type="ECO:0000256" key="6">
    <source>
        <dbReference type="ARBA" id="ARBA00022729"/>
    </source>
</evidence>
<dbReference type="InterPro" id="IPR013210">
    <property type="entry name" value="LRR_N_plant-typ"/>
</dbReference>
<dbReference type="Pfam" id="PF13516">
    <property type="entry name" value="LRR_6"/>
    <property type="match status" value="1"/>
</dbReference>
<dbReference type="AlphaFoldDB" id="A0AAD7M519"/>
<feature type="chain" id="PRO_5042186508" evidence="13">
    <location>
        <begin position="26"/>
        <end position="1016"/>
    </location>
</feature>
<keyword evidence="3" id="KW-1003">Cell membrane</keyword>
<evidence type="ECO:0000256" key="7">
    <source>
        <dbReference type="ARBA" id="ARBA00022737"/>
    </source>
</evidence>
<gene>
    <name evidence="15" type="ORF">O6P43_008361</name>
</gene>
<keyword evidence="15" id="KW-0808">Transferase</keyword>
<accession>A0AAD7M519</accession>
<evidence type="ECO:0000256" key="3">
    <source>
        <dbReference type="ARBA" id="ARBA00022475"/>
    </source>
</evidence>
<dbReference type="PANTHER" id="PTHR48063:SF101">
    <property type="entry name" value="LRR RECEPTOR-LIKE SERINE_THREONINE-PROTEIN KINASE FLS2"/>
    <property type="match status" value="1"/>
</dbReference>
<dbReference type="SUPFAM" id="SSF52058">
    <property type="entry name" value="L domain-like"/>
    <property type="match status" value="2"/>
</dbReference>
<evidence type="ECO:0000256" key="9">
    <source>
        <dbReference type="ARBA" id="ARBA00023136"/>
    </source>
</evidence>
<dbReference type="Gene3D" id="3.80.10.10">
    <property type="entry name" value="Ribonuclease Inhibitor"/>
    <property type="match status" value="3"/>
</dbReference>
<evidence type="ECO:0000256" key="2">
    <source>
        <dbReference type="ARBA" id="ARBA00009592"/>
    </source>
</evidence>
<protein>
    <submittedName>
        <fullName evidence="15">Leucine-rich repeat receptor protein kinase</fullName>
    </submittedName>
</protein>
<dbReference type="Pfam" id="PF13855">
    <property type="entry name" value="LRR_8"/>
    <property type="match status" value="2"/>
</dbReference>
<evidence type="ECO:0000256" key="8">
    <source>
        <dbReference type="ARBA" id="ARBA00022989"/>
    </source>
</evidence>
<feature type="transmembrane region" description="Helical" evidence="12">
    <location>
        <begin position="958"/>
        <end position="980"/>
    </location>
</feature>
<evidence type="ECO:0000256" key="10">
    <source>
        <dbReference type="ARBA" id="ARBA00023170"/>
    </source>
</evidence>
<evidence type="ECO:0000256" key="1">
    <source>
        <dbReference type="ARBA" id="ARBA00004251"/>
    </source>
</evidence>
<dbReference type="PANTHER" id="PTHR48063">
    <property type="entry name" value="LRR RECEPTOR-LIKE KINASE"/>
    <property type="match status" value="1"/>
</dbReference>
<comment type="subcellular location">
    <subcellularLocation>
        <location evidence="1">Cell membrane</location>
        <topology evidence="1">Single-pass type I membrane protein</topology>
    </subcellularLocation>
</comment>
<dbReference type="Proteomes" id="UP001163823">
    <property type="component" value="Chromosome 4"/>
</dbReference>
<dbReference type="KEGG" id="qsa:O6P43_008361"/>
<dbReference type="GO" id="GO:0016301">
    <property type="term" value="F:kinase activity"/>
    <property type="evidence" value="ECO:0007669"/>
    <property type="project" value="UniProtKB-KW"/>
</dbReference>
<dbReference type="SMART" id="SM00369">
    <property type="entry name" value="LRR_TYP"/>
    <property type="match status" value="7"/>
</dbReference>
<evidence type="ECO:0000313" key="15">
    <source>
        <dbReference type="EMBL" id="KAJ7970131.1"/>
    </source>
</evidence>
<keyword evidence="11" id="KW-0325">Glycoprotein</keyword>
<comment type="caution">
    <text evidence="15">The sequence shown here is derived from an EMBL/GenBank/DDBJ whole genome shotgun (WGS) entry which is preliminary data.</text>
</comment>
<organism evidence="15 16">
    <name type="scientific">Quillaja saponaria</name>
    <name type="common">Soap bark tree</name>
    <dbReference type="NCBI Taxonomy" id="32244"/>
    <lineage>
        <taxon>Eukaryota</taxon>
        <taxon>Viridiplantae</taxon>
        <taxon>Streptophyta</taxon>
        <taxon>Embryophyta</taxon>
        <taxon>Tracheophyta</taxon>
        <taxon>Spermatophyta</taxon>
        <taxon>Magnoliopsida</taxon>
        <taxon>eudicotyledons</taxon>
        <taxon>Gunneridae</taxon>
        <taxon>Pentapetalae</taxon>
        <taxon>rosids</taxon>
        <taxon>fabids</taxon>
        <taxon>Fabales</taxon>
        <taxon>Quillajaceae</taxon>
        <taxon>Quillaja</taxon>
    </lineage>
</organism>
<keyword evidence="6 13" id="KW-0732">Signal</keyword>
<dbReference type="InterPro" id="IPR046956">
    <property type="entry name" value="RLP23-like"/>
</dbReference>
<dbReference type="Pfam" id="PF08263">
    <property type="entry name" value="LRRNT_2"/>
    <property type="match status" value="1"/>
</dbReference>
<dbReference type="PROSITE" id="PS51450">
    <property type="entry name" value="LRR"/>
    <property type="match status" value="2"/>
</dbReference>
<keyword evidence="16" id="KW-1185">Reference proteome</keyword>
<keyword evidence="7" id="KW-0677">Repeat</keyword>
<keyword evidence="15" id="KW-0418">Kinase</keyword>
<dbReference type="InterPro" id="IPR032675">
    <property type="entry name" value="LRR_dom_sf"/>
</dbReference>
<name>A0AAD7M519_QUISA</name>
<evidence type="ECO:0000256" key="4">
    <source>
        <dbReference type="ARBA" id="ARBA00022614"/>
    </source>
</evidence>
<keyword evidence="10 15" id="KW-0675">Receptor</keyword>
<proteinExistence type="inferred from homology"/>
<keyword evidence="4" id="KW-0433">Leucine-rich repeat</keyword>
<reference evidence="15" key="1">
    <citation type="journal article" date="2023" name="Science">
        <title>Elucidation of the pathway for biosynthesis of saponin adjuvants from the soapbark tree.</title>
        <authorList>
            <person name="Reed J."/>
            <person name="Orme A."/>
            <person name="El-Demerdash A."/>
            <person name="Owen C."/>
            <person name="Martin L.B.B."/>
            <person name="Misra R.C."/>
            <person name="Kikuchi S."/>
            <person name="Rejzek M."/>
            <person name="Martin A.C."/>
            <person name="Harkess A."/>
            <person name="Leebens-Mack J."/>
            <person name="Louveau T."/>
            <person name="Stephenson M.J."/>
            <person name="Osbourn A."/>
        </authorList>
    </citation>
    <scope>NUCLEOTIDE SEQUENCE</scope>
    <source>
        <strain evidence="15">S10</strain>
    </source>
</reference>
<evidence type="ECO:0000313" key="16">
    <source>
        <dbReference type="Proteomes" id="UP001163823"/>
    </source>
</evidence>
<dbReference type="Pfam" id="PF00560">
    <property type="entry name" value="LRR_1"/>
    <property type="match status" value="13"/>
</dbReference>